<protein>
    <submittedName>
        <fullName evidence="6">Glycosyltransferase</fullName>
    </submittedName>
</protein>
<dbReference type="EMBL" id="JAERRI010000005">
    <property type="protein sequence ID" value="MBL1089937.1"/>
    <property type="molecule type" value="Genomic_DNA"/>
</dbReference>
<name>A0ABS1MQB9_9ACTN</name>
<feature type="compositionally biased region" description="Low complexity" evidence="4">
    <location>
        <begin position="1"/>
        <end position="13"/>
    </location>
</feature>
<reference evidence="6 7" key="1">
    <citation type="submission" date="2021-01" db="EMBL/GenBank/DDBJ databases">
        <title>WGS of actinomycetes isolated from Thailand.</title>
        <authorList>
            <person name="Thawai C."/>
        </authorList>
    </citation>
    <scope>NUCLEOTIDE SEQUENCE [LARGE SCALE GENOMIC DNA]</scope>
    <source>
        <strain evidence="6 7">CH9-7</strain>
    </source>
</reference>
<dbReference type="InterPro" id="IPR001173">
    <property type="entry name" value="Glyco_trans_2-like"/>
</dbReference>
<comment type="caution">
    <text evidence="6">The sequence shown here is derived from an EMBL/GenBank/DDBJ whole genome shotgun (WGS) entry which is preliminary data.</text>
</comment>
<sequence length="328" mass="35110">MGRPGAGPALPGRPLHHRAGAARRPLRHRPAKGPLVTPRPTSRVGVVIITRNRWHSLARTLDRLAGLPERPPVVVVDNGSSDGTPEAVRTHHPAVHVLTAGRNLGAVGRTYGAAALTTPYVAFSDDDSWWEPGALARAADLFDHHPRLGLAAASTLIGPAGARDPLNAALAASPLGREADLPGPSVLGFLACASVVRRTAFLAVGGFHPVLHFGGEESLLAMDLEAGGWGVAYCPELIARHQPDGPDGTARPGRTVRVRRNAVLAAWLRRPYRHALTHTVRLALDGLDDPDARRALSETARRLPAALARRRRLPPRVERRLQVLEARP</sequence>
<keyword evidence="2" id="KW-0328">Glycosyltransferase</keyword>
<accession>A0ABS1MQB9</accession>
<dbReference type="InterPro" id="IPR050834">
    <property type="entry name" value="Glycosyltransf_2"/>
</dbReference>
<feature type="domain" description="Glycosyltransferase 2-like" evidence="5">
    <location>
        <begin position="46"/>
        <end position="201"/>
    </location>
</feature>
<keyword evidence="3" id="KW-0808">Transferase</keyword>
<dbReference type="Proteomes" id="UP000629371">
    <property type="component" value="Unassembled WGS sequence"/>
</dbReference>
<dbReference type="PANTHER" id="PTHR43685">
    <property type="entry name" value="GLYCOSYLTRANSFERASE"/>
    <property type="match status" value="1"/>
</dbReference>
<feature type="compositionally biased region" description="Basic residues" evidence="4">
    <location>
        <begin position="14"/>
        <end position="31"/>
    </location>
</feature>
<evidence type="ECO:0000256" key="4">
    <source>
        <dbReference type="SAM" id="MobiDB-lite"/>
    </source>
</evidence>
<dbReference type="Pfam" id="PF00535">
    <property type="entry name" value="Glycos_transf_2"/>
    <property type="match status" value="1"/>
</dbReference>
<evidence type="ECO:0000256" key="2">
    <source>
        <dbReference type="ARBA" id="ARBA00022676"/>
    </source>
</evidence>
<comment type="similarity">
    <text evidence="1">Belongs to the glycosyltransferase 2 family.</text>
</comment>
<evidence type="ECO:0000259" key="5">
    <source>
        <dbReference type="Pfam" id="PF00535"/>
    </source>
</evidence>
<evidence type="ECO:0000313" key="7">
    <source>
        <dbReference type="Proteomes" id="UP000629371"/>
    </source>
</evidence>
<keyword evidence="7" id="KW-1185">Reference proteome</keyword>
<dbReference type="PANTHER" id="PTHR43685:SF5">
    <property type="entry name" value="GLYCOSYLTRANSFERASE EPSE-RELATED"/>
    <property type="match status" value="1"/>
</dbReference>
<dbReference type="InterPro" id="IPR029044">
    <property type="entry name" value="Nucleotide-diphossugar_trans"/>
</dbReference>
<dbReference type="SUPFAM" id="SSF53448">
    <property type="entry name" value="Nucleotide-diphospho-sugar transferases"/>
    <property type="match status" value="1"/>
</dbReference>
<dbReference type="Gene3D" id="3.90.550.10">
    <property type="entry name" value="Spore Coat Polysaccharide Biosynthesis Protein SpsA, Chain A"/>
    <property type="match status" value="1"/>
</dbReference>
<feature type="region of interest" description="Disordered" evidence="4">
    <location>
        <begin position="1"/>
        <end position="39"/>
    </location>
</feature>
<evidence type="ECO:0000256" key="1">
    <source>
        <dbReference type="ARBA" id="ARBA00006739"/>
    </source>
</evidence>
<gene>
    <name evidence="6" type="ORF">JK360_11085</name>
</gene>
<proteinExistence type="inferred from homology"/>
<evidence type="ECO:0000256" key="3">
    <source>
        <dbReference type="ARBA" id="ARBA00022679"/>
    </source>
</evidence>
<evidence type="ECO:0000313" key="6">
    <source>
        <dbReference type="EMBL" id="MBL1089937.1"/>
    </source>
</evidence>
<organism evidence="6 7">
    <name type="scientific">Streptomyces siderophoricus</name>
    <dbReference type="NCBI Taxonomy" id="2802281"/>
    <lineage>
        <taxon>Bacteria</taxon>
        <taxon>Bacillati</taxon>
        <taxon>Actinomycetota</taxon>
        <taxon>Actinomycetes</taxon>
        <taxon>Kitasatosporales</taxon>
        <taxon>Streptomycetaceae</taxon>
        <taxon>Streptomyces</taxon>
    </lineage>
</organism>